<dbReference type="CDD" id="cd12148">
    <property type="entry name" value="fungal_TF_MHR"/>
    <property type="match status" value="1"/>
</dbReference>
<dbReference type="InterPro" id="IPR001138">
    <property type="entry name" value="Zn2Cys6_DnaBD"/>
</dbReference>
<dbReference type="PRINTS" id="PR00755">
    <property type="entry name" value="AFLATOXINBRP"/>
</dbReference>
<dbReference type="GO" id="GO:0005634">
    <property type="term" value="C:nucleus"/>
    <property type="evidence" value="ECO:0007669"/>
    <property type="project" value="UniProtKB-SubCell"/>
</dbReference>
<comment type="subcellular location">
    <subcellularLocation>
        <location evidence="1">Nucleus</location>
    </subcellularLocation>
</comment>
<keyword evidence="5" id="KW-0804">Transcription</keyword>
<dbReference type="GO" id="GO:0008270">
    <property type="term" value="F:zinc ion binding"/>
    <property type="evidence" value="ECO:0007669"/>
    <property type="project" value="InterPro"/>
</dbReference>
<evidence type="ECO:0000256" key="2">
    <source>
        <dbReference type="ARBA" id="ARBA00022723"/>
    </source>
</evidence>
<dbReference type="PANTHER" id="PTHR47338">
    <property type="entry name" value="ZN(II)2CYS6 TRANSCRIPTION FACTOR (EUROFUNG)-RELATED"/>
    <property type="match status" value="1"/>
</dbReference>
<dbReference type="PhylomeDB" id="B6Q5Y7"/>
<keyword evidence="6" id="KW-0539">Nucleus</keyword>
<keyword evidence="9" id="KW-1185">Reference proteome</keyword>
<dbReference type="PROSITE" id="PS00463">
    <property type="entry name" value="ZN2_CY6_FUNGAL_1"/>
    <property type="match status" value="1"/>
</dbReference>
<dbReference type="GO" id="GO:0003677">
    <property type="term" value="F:DNA binding"/>
    <property type="evidence" value="ECO:0007669"/>
    <property type="project" value="UniProtKB-KW"/>
</dbReference>
<dbReference type="HOGENOM" id="CLU_020226_0_0_1"/>
<sequence>MASLNPSGEHQTQTQVTSSQLKRTTCNLCRERKVRCDREKPQCHRCRKSGLTCVYPSDKTDSDEIKSALNLLHSRLRKHRCLASEFLSGSLQAETKLQEQGLRFTTQSTKPNSALSPSYTSQDSQFVYDPLSQGDGMDYSNLVFSESDPSNYNQLPTMIDVVNSSGTDGTPSDLALNLTSLNDNPPTFNPLFEQPTPLSGLEQQYEFLQSVVPMQMHQYMALKYAVALSGSTACGRLALAMESYTAARFHLEQAEILADNSSFLNIETVQAFLLVARFEFTHISGPKGLLTIAHVMQLLSLLRYDVLDQTSAEGELYLDSYQMRLPQNHSPRCIQMIRRTFWIAFAMHCNAAASFSCCIPVKDNGIGTAIPIPNPTIDSDSNQHVYLSEGITSTVAKGFSVFSLFIFAMKLVVDGGRHHQSTEKYVRDNASDYNFCLVHENIGRDIAIMSKFLSEQEFLDGPEDELRVLTCVIVLGARIDWLKTAIVGSQKAAFLCPIAKEYRTSCVAVTNAMCDFLLQANVTDAKQIFVTKEMSLFIMRPLALAAEIQLDALQNPQDMCYNAFSSTREIRQNLELLCNIMVVCKPATGEYDPRIQACVAFLEKTKFERVYIRTC</sequence>
<evidence type="ECO:0000313" key="8">
    <source>
        <dbReference type="EMBL" id="EEA28526.1"/>
    </source>
</evidence>
<dbReference type="Gene3D" id="4.10.240.10">
    <property type="entry name" value="Zn(2)-C6 fungal-type DNA-binding domain"/>
    <property type="match status" value="1"/>
</dbReference>
<dbReference type="Pfam" id="PF00172">
    <property type="entry name" value="Zn_clus"/>
    <property type="match status" value="1"/>
</dbReference>
<accession>B6Q5Y7</accession>
<reference evidence="9" key="1">
    <citation type="journal article" date="2015" name="Genome Announc.">
        <title>Genome sequence of the AIDS-associated pathogen Penicillium marneffei (ATCC18224) and its near taxonomic relative Talaromyces stipitatus (ATCC10500).</title>
        <authorList>
            <person name="Nierman W.C."/>
            <person name="Fedorova-Abrams N.D."/>
            <person name="Andrianopoulos A."/>
        </authorList>
    </citation>
    <scope>NUCLEOTIDE SEQUENCE [LARGE SCALE GENOMIC DNA]</scope>
    <source>
        <strain evidence="9">ATCC 18224 / CBS 334.59 / QM 7333</strain>
    </source>
</reference>
<dbReference type="PANTHER" id="PTHR47338:SF3">
    <property type="entry name" value="C6 FINGER DOMAIN TRANSCRIPTION FACTOR DBAA-RELATED"/>
    <property type="match status" value="1"/>
</dbReference>
<feature type="domain" description="Zn(2)-C6 fungal-type" evidence="7">
    <location>
        <begin position="25"/>
        <end position="55"/>
    </location>
</feature>
<dbReference type="CDD" id="cd00067">
    <property type="entry name" value="GAL4"/>
    <property type="match status" value="1"/>
</dbReference>
<keyword evidence="3" id="KW-0805">Transcription regulation</keyword>
<evidence type="ECO:0000256" key="4">
    <source>
        <dbReference type="ARBA" id="ARBA00023125"/>
    </source>
</evidence>
<evidence type="ECO:0000256" key="5">
    <source>
        <dbReference type="ARBA" id="ARBA00023163"/>
    </source>
</evidence>
<organism evidence="8 9">
    <name type="scientific">Talaromyces marneffei (strain ATCC 18224 / CBS 334.59 / QM 7333)</name>
    <name type="common">Penicillium marneffei</name>
    <dbReference type="NCBI Taxonomy" id="441960"/>
    <lineage>
        <taxon>Eukaryota</taxon>
        <taxon>Fungi</taxon>
        <taxon>Dikarya</taxon>
        <taxon>Ascomycota</taxon>
        <taxon>Pezizomycotina</taxon>
        <taxon>Eurotiomycetes</taxon>
        <taxon>Eurotiomycetidae</taxon>
        <taxon>Eurotiales</taxon>
        <taxon>Trichocomaceae</taxon>
        <taxon>Talaromyces</taxon>
        <taxon>Talaromyces sect. Talaromyces</taxon>
    </lineage>
</organism>
<protein>
    <recommendedName>
        <fullName evidence="7">Zn(2)-C6 fungal-type domain-containing protein</fullName>
    </recommendedName>
</protein>
<name>B6Q5Y7_TALMQ</name>
<dbReference type="PROSITE" id="PS50048">
    <property type="entry name" value="ZN2_CY6_FUNGAL_2"/>
    <property type="match status" value="1"/>
</dbReference>
<dbReference type="SMART" id="SM00066">
    <property type="entry name" value="GAL4"/>
    <property type="match status" value="1"/>
</dbReference>
<dbReference type="EMBL" id="DS995899">
    <property type="protein sequence ID" value="EEA28526.1"/>
    <property type="molecule type" value="Genomic_DNA"/>
</dbReference>
<evidence type="ECO:0000256" key="3">
    <source>
        <dbReference type="ARBA" id="ARBA00023015"/>
    </source>
</evidence>
<dbReference type="InterPro" id="IPR036864">
    <property type="entry name" value="Zn2-C6_fun-type_DNA-bd_sf"/>
</dbReference>
<evidence type="ECO:0000259" key="7">
    <source>
        <dbReference type="PROSITE" id="PS50048"/>
    </source>
</evidence>
<dbReference type="GO" id="GO:0000981">
    <property type="term" value="F:DNA-binding transcription factor activity, RNA polymerase II-specific"/>
    <property type="evidence" value="ECO:0007669"/>
    <property type="project" value="InterPro"/>
</dbReference>
<evidence type="ECO:0000256" key="6">
    <source>
        <dbReference type="ARBA" id="ARBA00023242"/>
    </source>
</evidence>
<dbReference type="InterPro" id="IPR050815">
    <property type="entry name" value="TF_fung"/>
</dbReference>
<evidence type="ECO:0000313" key="9">
    <source>
        <dbReference type="Proteomes" id="UP000001294"/>
    </source>
</evidence>
<keyword evidence="4" id="KW-0238">DNA-binding</keyword>
<gene>
    <name evidence="8" type="ORF">PMAA_033330</name>
</gene>
<evidence type="ECO:0000256" key="1">
    <source>
        <dbReference type="ARBA" id="ARBA00004123"/>
    </source>
</evidence>
<dbReference type="Proteomes" id="UP000001294">
    <property type="component" value="Unassembled WGS sequence"/>
</dbReference>
<dbReference type="OrthoDB" id="4356994at2759"/>
<dbReference type="VEuPathDB" id="FungiDB:PMAA_033330"/>
<dbReference type="AlphaFoldDB" id="B6Q5Y7"/>
<dbReference type="SUPFAM" id="SSF57701">
    <property type="entry name" value="Zn2/Cys6 DNA-binding domain"/>
    <property type="match status" value="1"/>
</dbReference>
<keyword evidence="2" id="KW-0479">Metal-binding</keyword>
<proteinExistence type="predicted"/>